<comment type="caution">
    <text evidence="1">The sequence shown here is derived from an EMBL/GenBank/DDBJ whole genome shotgun (WGS) entry which is preliminary data.</text>
</comment>
<sequence>MGYKDSGCGVKTSGCCKRSGRSTTSEVYVGKGGRIWLACNVRWAGLLGEVEGLENDGNPTEEGVLVPENRIGALECLGPCKSIVGEVLTMAMFYLHDVDSKKAYILPNFYVH</sequence>
<name>A0A315B3E4_PRUYE</name>
<proteinExistence type="predicted"/>
<dbReference type="EMBL" id="PJQY01000024">
    <property type="protein sequence ID" value="PQQ20876.1"/>
    <property type="molecule type" value="Genomic_DNA"/>
</dbReference>
<evidence type="ECO:0000313" key="1">
    <source>
        <dbReference type="EMBL" id="PQQ20876.1"/>
    </source>
</evidence>
<evidence type="ECO:0000313" key="2">
    <source>
        <dbReference type="Proteomes" id="UP000250321"/>
    </source>
</evidence>
<dbReference type="Proteomes" id="UP000250321">
    <property type="component" value="Unassembled WGS sequence"/>
</dbReference>
<organism evidence="1 2">
    <name type="scientific">Prunus yedoensis var. nudiflora</name>
    <dbReference type="NCBI Taxonomy" id="2094558"/>
    <lineage>
        <taxon>Eukaryota</taxon>
        <taxon>Viridiplantae</taxon>
        <taxon>Streptophyta</taxon>
        <taxon>Embryophyta</taxon>
        <taxon>Tracheophyta</taxon>
        <taxon>Spermatophyta</taxon>
        <taxon>Magnoliopsida</taxon>
        <taxon>eudicotyledons</taxon>
        <taxon>Gunneridae</taxon>
        <taxon>Pentapetalae</taxon>
        <taxon>rosids</taxon>
        <taxon>fabids</taxon>
        <taxon>Rosales</taxon>
        <taxon>Rosaceae</taxon>
        <taxon>Amygdaloideae</taxon>
        <taxon>Amygdaleae</taxon>
        <taxon>Prunus</taxon>
    </lineage>
</organism>
<keyword evidence="2" id="KW-1185">Reference proteome</keyword>
<reference evidence="1 2" key="1">
    <citation type="submission" date="2018-02" db="EMBL/GenBank/DDBJ databases">
        <title>Draft genome of wild Prunus yedoensis var. nudiflora.</title>
        <authorList>
            <person name="Baek S."/>
            <person name="Kim J.-H."/>
            <person name="Choi K."/>
            <person name="Kim G.-B."/>
            <person name="Cho A."/>
            <person name="Jang H."/>
            <person name="Shin C.-H."/>
            <person name="Yu H.-J."/>
            <person name="Mun J.-H."/>
        </authorList>
    </citation>
    <scope>NUCLEOTIDE SEQUENCE [LARGE SCALE GENOMIC DNA]</scope>
    <source>
        <strain evidence="2">cv. Jeju island</strain>
        <tissue evidence="1">Leaf</tissue>
    </source>
</reference>
<gene>
    <name evidence="1" type="ORF">Pyn_22200</name>
</gene>
<accession>A0A315B3E4</accession>
<dbReference type="AlphaFoldDB" id="A0A315B3E4"/>
<protein>
    <submittedName>
        <fullName evidence="1">Uncharacterized protein</fullName>
    </submittedName>
</protein>